<sequence length="168" mass="19045">MADDFRTIEWEALLPEQDQKAFDEAPPINHSDDPFAVPQADQQEADSIQQQIDEIKRQRLNAALVSTRIRSEFDKQSLRLAGFVVPLEYHADNSVQSAFLVPYFGACIHMPPPPPNQIIYLQFPPGYKVNDIYQAYWLSGILSTQLTENEVATAAYSMQVQALSPYDQ</sequence>
<accession>A0A917Z1D0</accession>
<dbReference type="Proteomes" id="UP000606935">
    <property type="component" value="Unassembled WGS sequence"/>
</dbReference>
<evidence type="ECO:0000313" key="3">
    <source>
        <dbReference type="Proteomes" id="UP000606935"/>
    </source>
</evidence>
<evidence type="ECO:0008006" key="4">
    <source>
        <dbReference type="Google" id="ProtNLM"/>
    </source>
</evidence>
<reference evidence="2" key="2">
    <citation type="submission" date="2020-09" db="EMBL/GenBank/DDBJ databases">
        <authorList>
            <person name="Sun Q."/>
            <person name="Zhou Y."/>
        </authorList>
    </citation>
    <scope>NUCLEOTIDE SEQUENCE</scope>
    <source>
        <strain evidence="2">CGMCC 1.7086</strain>
    </source>
</reference>
<dbReference type="Gene3D" id="2.40.50.870">
    <property type="entry name" value="Protein of unknown function (DUF3299)"/>
    <property type="match status" value="1"/>
</dbReference>
<dbReference type="AlphaFoldDB" id="A0A917Z1D0"/>
<organism evidence="2 3">
    <name type="scientific">Bowmanella pacifica</name>
    <dbReference type="NCBI Taxonomy" id="502051"/>
    <lineage>
        <taxon>Bacteria</taxon>
        <taxon>Pseudomonadati</taxon>
        <taxon>Pseudomonadota</taxon>
        <taxon>Gammaproteobacteria</taxon>
        <taxon>Alteromonadales</taxon>
        <taxon>Alteromonadaceae</taxon>
        <taxon>Bowmanella</taxon>
    </lineage>
</organism>
<reference evidence="2" key="1">
    <citation type="journal article" date="2014" name="Int. J. Syst. Evol. Microbiol.">
        <title>Complete genome sequence of Corynebacterium casei LMG S-19264T (=DSM 44701T), isolated from a smear-ripened cheese.</title>
        <authorList>
            <consortium name="US DOE Joint Genome Institute (JGI-PGF)"/>
            <person name="Walter F."/>
            <person name="Albersmeier A."/>
            <person name="Kalinowski J."/>
            <person name="Ruckert C."/>
        </authorList>
    </citation>
    <scope>NUCLEOTIDE SEQUENCE</scope>
    <source>
        <strain evidence="2">CGMCC 1.7086</strain>
    </source>
</reference>
<evidence type="ECO:0000256" key="1">
    <source>
        <dbReference type="SAM" id="MobiDB-lite"/>
    </source>
</evidence>
<name>A0A917Z1D0_9ALTE</name>
<dbReference type="EMBL" id="BMLS01000005">
    <property type="protein sequence ID" value="GGO72488.1"/>
    <property type="molecule type" value="Genomic_DNA"/>
</dbReference>
<dbReference type="InterPro" id="IPR021727">
    <property type="entry name" value="DUF3299"/>
</dbReference>
<evidence type="ECO:0000313" key="2">
    <source>
        <dbReference type="EMBL" id="GGO72488.1"/>
    </source>
</evidence>
<feature type="region of interest" description="Disordered" evidence="1">
    <location>
        <begin position="23"/>
        <end position="47"/>
    </location>
</feature>
<proteinExistence type="predicted"/>
<protein>
    <recommendedName>
        <fullName evidence="4">DUF3299 domain-containing protein</fullName>
    </recommendedName>
</protein>
<keyword evidence="3" id="KW-1185">Reference proteome</keyword>
<gene>
    <name evidence="2" type="ORF">GCM10010982_30740</name>
</gene>
<dbReference type="Pfam" id="PF11736">
    <property type="entry name" value="DUF3299"/>
    <property type="match status" value="1"/>
</dbReference>
<comment type="caution">
    <text evidence="2">The sequence shown here is derived from an EMBL/GenBank/DDBJ whole genome shotgun (WGS) entry which is preliminary data.</text>
</comment>